<dbReference type="AlphaFoldDB" id="A0A0D2ZQM4"/>
<evidence type="ECO:0000256" key="1">
    <source>
        <dbReference type="SAM" id="MobiDB-lite"/>
    </source>
</evidence>
<sequence length="161" mass="16397">MLTDELANEQLAVACEPNVSMPTQNQNVVGGNGGMDSNVANNTVINFGTEDVGFEDGGGSSTRSTDVNLVRGRHQVSMPTNMVADENSPMIPDPNREMVAAEGLVLASTAPVGSAGDGRGATLPPMMKIAMCCAVKEAGTSGYAQKAPETSSEGSTTDGGC</sequence>
<feature type="compositionally biased region" description="Polar residues" evidence="1">
    <location>
        <begin position="148"/>
        <end position="161"/>
    </location>
</feature>
<evidence type="ECO:0000313" key="3">
    <source>
        <dbReference type="Proteomes" id="UP000032141"/>
    </source>
</evidence>
<dbReference type="Proteomes" id="UP000032141">
    <property type="component" value="Unassembled WGS sequence"/>
</dbReference>
<evidence type="ECO:0000313" key="2">
    <source>
        <dbReference type="EnsemblPlants" id="Bo00692s070.1"/>
    </source>
</evidence>
<reference evidence="2" key="2">
    <citation type="submission" date="2015-06" db="UniProtKB">
        <authorList>
            <consortium name="EnsemblPlants"/>
        </authorList>
    </citation>
    <scope>IDENTIFICATION</scope>
</reference>
<dbReference type="Gramene" id="Bo00692s070.1">
    <property type="protein sequence ID" value="Bo00692s070.1"/>
    <property type="gene ID" value="Bo00692s070"/>
</dbReference>
<protein>
    <submittedName>
        <fullName evidence="2">Uncharacterized protein</fullName>
    </submittedName>
</protein>
<proteinExistence type="predicted"/>
<dbReference type="EnsemblPlants" id="Bo00692s070.1">
    <property type="protein sequence ID" value="Bo00692s070.1"/>
    <property type="gene ID" value="Bo00692s070"/>
</dbReference>
<reference evidence="2" key="1">
    <citation type="journal article" date="2014" name="Genome Biol.">
        <title>Transcriptome and methylome profiling reveals relics of genome dominance in the mesopolyploid Brassica oleracea.</title>
        <authorList>
            <person name="Parkin I.A."/>
            <person name="Koh C."/>
            <person name="Tang H."/>
            <person name="Robinson S.J."/>
            <person name="Kagale S."/>
            <person name="Clarke W.E."/>
            <person name="Town C.D."/>
            <person name="Nixon J."/>
            <person name="Krishnakumar V."/>
            <person name="Bidwell S.L."/>
            <person name="Denoeud F."/>
            <person name="Belcram H."/>
            <person name="Links M.G."/>
            <person name="Just J."/>
            <person name="Clarke C."/>
            <person name="Bender T."/>
            <person name="Huebert T."/>
            <person name="Mason A.S."/>
            <person name="Pires J.C."/>
            <person name="Barker G."/>
            <person name="Moore J."/>
            <person name="Walley P.G."/>
            <person name="Manoli S."/>
            <person name="Batley J."/>
            <person name="Edwards D."/>
            <person name="Nelson M.N."/>
            <person name="Wang X."/>
            <person name="Paterson A.H."/>
            <person name="King G."/>
            <person name="Bancroft I."/>
            <person name="Chalhoub B."/>
            <person name="Sharpe A.G."/>
        </authorList>
    </citation>
    <scope>NUCLEOTIDE SEQUENCE [LARGE SCALE GENOMIC DNA]</scope>
    <source>
        <strain evidence="2">cv. TO1000</strain>
    </source>
</reference>
<accession>A0A0D2ZQM4</accession>
<name>A0A0D2ZQM4_BRAOL</name>
<feature type="region of interest" description="Disordered" evidence="1">
    <location>
        <begin position="140"/>
        <end position="161"/>
    </location>
</feature>
<dbReference type="HOGENOM" id="CLU_1646086_0_0_1"/>
<keyword evidence="3" id="KW-1185">Reference proteome</keyword>
<organism evidence="2 3">
    <name type="scientific">Brassica oleracea var. oleracea</name>
    <dbReference type="NCBI Taxonomy" id="109376"/>
    <lineage>
        <taxon>Eukaryota</taxon>
        <taxon>Viridiplantae</taxon>
        <taxon>Streptophyta</taxon>
        <taxon>Embryophyta</taxon>
        <taxon>Tracheophyta</taxon>
        <taxon>Spermatophyta</taxon>
        <taxon>Magnoliopsida</taxon>
        <taxon>eudicotyledons</taxon>
        <taxon>Gunneridae</taxon>
        <taxon>Pentapetalae</taxon>
        <taxon>rosids</taxon>
        <taxon>malvids</taxon>
        <taxon>Brassicales</taxon>
        <taxon>Brassicaceae</taxon>
        <taxon>Brassiceae</taxon>
        <taxon>Brassica</taxon>
    </lineage>
</organism>